<keyword evidence="3" id="KW-0378">Hydrolase</keyword>
<dbReference type="Pfam" id="PF07501">
    <property type="entry name" value="G5"/>
    <property type="match status" value="1"/>
</dbReference>
<dbReference type="Proteomes" id="UP001501581">
    <property type="component" value="Unassembled WGS sequence"/>
</dbReference>
<evidence type="ECO:0000256" key="1">
    <source>
        <dbReference type="ARBA" id="ARBA00010830"/>
    </source>
</evidence>
<evidence type="ECO:0000313" key="5">
    <source>
        <dbReference type="EMBL" id="GAA1100718.1"/>
    </source>
</evidence>
<dbReference type="PROSITE" id="PS51109">
    <property type="entry name" value="G5"/>
    <property type="match status" value="1"/>
</dbReference>
<keyword evidence="2" id="KW-0732">Signal</keyword>
<dbReference type="Gene3D" id="1.10.530.10">
    <property type="match status" value="1"/>
</dbReference>
<dbReference type="CDD" id="cd13925">
    <property type="entry name" value="RPF"/>
    <property type="match status" value="1"/>
</dbReference>
<dbReference type="Gene3D" id="2.20.230.10">
    <property type="entry name" value="Resuscitation-promoting factor rpfb"/>
    <property type="match status" value="1"/>
</dbReference>
<dbReference type="RefSeq" id="WP_343993611.1">
    <property type="nucleotide sequence ID" value="NZ_BAAALG010000007.1"/>
</dbReference>
<accession>A0ABP4EE40</accession>
<name>A0ABP4EE40_9ACTN</name>
<dbReference type="InterPro" id="IPR007137">
    <property type="entry name" value="DUF348"/>
</dbReference>
<reference evidence="6" key="1">
    <citation type="journal article" date="2019" name="Int. J. Syst. Evol. Microbiol.">
        <title>The Global Catalogue of Microorganisms (GCM) 10K type strain sequencing project: providing services to taxonomists for standard genome sequencing and annotation.</title>
        <authorList>
            <consortium name="The Broad Institute Genomics Platform"/>
            <consortium name="The Broad Institute Genome Sequencing Center for Infectious Disease"/>
            <person name="Wu L."/>
            <person name="Ma J."/>
        </authorList>
    </citation>
    <scope>NUCLEOTIDE SEQUENCE [LARGE SCALE GENOMIC DNA]</scope>
    <source>
        <strain evidence="6">JCM 13008</strain>
    </source>
</reference>
<dbReference type="SMART" id="SM01208">
    <property type="entry name" value="G5"/>
    <property type="match status" value="1"/>
</dbReference>
<protein>
    <submittedName>
        <fullName evidence="5">Resuscitation-promoting factor</fullName>
    </submittedName>
</protein>
<keyword evidence="6" id="KW-1185">Reference proteome</keyword>
<feature type="domain" description="G5" evidence="4">
    <location>
        <begin position="206"/>
        <end position="287"/>
    </location>
</feature>
<evidence type="ECO:0000313" key="6">
    <source>
        <dbReference type="Proteomes" id="UP001501581"/>
    </source>
</evidence>
<dbReference type="EMBL" id="BAAALG010000007">
    <property type="protein sequence ID" value="GAA1100718.1"/>
    <property type="molecule type" value="Genomic_DNA"/>
</dbReference>
<sequence length="375" mass="40617">MRTRIARLAKSKALLVGLVAAVILAVAGTIIGYATLNKDVTLTLDGETRTVSTMQGTVADVLDDEGIEVTDKDVVLPGLDEKVTDGTRISVKFGRPLDLTVDGDLKTYWVNSTDVNSALAEIGLRFRGADLSASRSASIGRDGLALEVATPKKLTVHFAGDKPITRTVAALTVADALKELELKVDDDDLVKPAADAELGDGDKIVVTKVRVETRKVSDEEIAFETVERSDAAMFDDESEILKDGRHGLRDVTYRLVFRNGELHKRTVVTAAVTRKPVDKVVKVGTKKRPVETNYAPGNSVWDRLAQCESGGNWATNTGNGYYGGLQFSASTWRAVGGTGLPHQHSREEQIKRGQILQQRAGWGQWPHCSAKLGLR</sequence>
<gene>
    <name evidence="5" type="ORF">GCM10009668_18420</name>
</gene>
<dbReference type="SUPFAM" id="SSF53955">
    <property type="entry name" value="Lysozyme-like"/>
    <property type="match status" value="1"/>
</dbReference>
<evidence type="ECO:0000256" key="3">
    <source>
        <dbReference type="ARBA" id="ARBA00022801"/>
    </source>
</evidence>
<dbReference type="InterPro" id="IPR010618">
    <property type="entry name" value="RPF"/>
</dbReference>
<comment type="similarity">
    <text evidence="1">Belongs to the transglycosylase family. Rpf subfamily.</text>
</comment>
<evidence type="ECO:0000259" key="4">
    <source>
        <dbReference type="PROSITE" id="PS51109"/>
    </source>
</evidence>
<dbReference type="Pfam" id="PF03990">
    <property type="entry name" value="DUF348"/>
    <property type="match status" value="3"/>
</dbReference>
<proteinExistence type="inferred from homology"/>
<organism evidence="5 6">
    <name type="scientific">Nocardioides dubius</name>
    <dbReference type="NCBI Taxonomy" id="317019"/>
    <lineage>
        <taxon>Bacteria</taxon>
        <taxon>Bacillati</taxon>
        <taxon>Actinomycetota</taxon>
        <taxon>Actinomycetes</taxon>
        <taxon>Propionibacteriales</taxon>
        <taxon>Nocardioidaceae</taxon>
        <taxon>Nocardioides</taxon>
    </lineage>
</organism>
<dbReference type="InterPro" id="IPR023346">
    <property type="entry name" value="Lysozyme-like_dom_sf"/>
</dbReference>
<dbReference type="Pfam" id="PF06737">
    <property type="entry name" value="Transglycosylas"/>
    <property type="match status" value="1"/>
</dbReference>
<comment type="caution">
    <text evidence="5">The sequence shown here is derived from an EMBL/GenBank/DDBJ whole genome shotgun (WGS) entry which is preliminary data.</text>
</comment>
<evidence type="ECO:0000256" key="2">
    <source>
        <dbReference type="ARBA" id="ARBA00022729"/>
    </source>
</evidence>
<dbReference type="InterPro" id="IPR011098">
    <property type="entry name" value="G5_dom"/>
</dbReference>